<dbReference type="Proteomes" id="UP000499080">
    <property type="component" value="Unassembled WGS sequence"/>
</dbReference>
<feature type="compositionally biased region" description="Basic and acidic residues" evidence="1">
    <location>
        <begin position="51"/>
        <end position="63"/>
    </location>
</feature>
<evidence type="ECO:0000313" key="3">
    <source>
        <dbReference type="Proteomes" id="UP000499080"/>
    </source>
</evidence>
<organism evidence="2 3">
    <name type="scientific">Araneus ventricosus</name>
    <name type="common">Orbweaver spider</name>
    <name type="synonym">Epeira ventricosa</name>
    <dbReference type="NCBI Taxonomy" id="182803"/>
    <lineage>
        <taxon>Eukaryota</taxon>
        <taxon>Metazoa</taxon>
        <taxon>Ecdysozoa</taxon>
        <taxon>Arthropoda</taxon>
        <taxon>Chelicerata</taxon>
        <taxon>Arachnida</taxon>
        <taxon>Araneae</taxon>
        <taxon>Araneomorphae</taxon>
        <taxon>Entelegynae</taxon>
        <taxon>Araneoidea</taxon>
        <taxon>Araneidae</taxon>
        <taxon>Araneus</taxon>
    </lineage>
</organism>
<accession>A0A4Y2C6M6</accession>
<protein>
    <submittedName>
        <fullName evidence="2">Uncharacterized protein</fullName>
    </submittedName>
</protein>
<feature type="region of interest" description="Disordered" evidence="1">
    <location>
        <begin position="40"/>
        <end position="85"/>
    </location>
</feature>
<proteinExistence type="predicted"/>
<gene>
    <name evidence="2" type="ORF">AVEN_146842_1</name>
</gene>
<feature type="region of interest" description="Disordered" evidence="1">
    <location>
        <begin position="113"/>
        <end position="135"/>
    </location>
</feature>
<evidence type="ECO:0000313" key="2">
    <source>
        <dbReference type="EMBL" id="GBM00072.1"/>
    </source>
</evidence>
<sequence>MAIHNLRELPWPQCSFSDTGQCSGAGREEGLPHSTTHLTEYQPKLPTLPCDSHKAYGTDEESGRGNSTGSQNSAPTPTQGGSDEVIQGEQKNICCGGKSRGRALPQWYMKEFTSRRRSRPGPLTGTSGSMAVDRPKTGKNFQAMTVGSYTLGNTKIALMRRETVHLADKNEWNEEKAIVHTYVGPRQHQPEIKP</sequence>
<comment type="caution">
    <text evidence="2">The sequence shown here is derived from an EMBL/GenBank/DDBJ whole genome shotgun (WGS) entry which is preliminary data.</text>
</comment>
<keyword evidence="3" id="KW-1185">Reference proteome</keyword>
<dbReference type="EMBL" id="BGPR01085579">
    <property type="protein sequence ID" value="GBM00072.1"/>
    <property type="molecule type" value="Genomic_DNA"/>
</dbReference>
<feature type="compositionally biased region" description="Polar residues" evidence="1">
    <location>
        <begin position="64"/>
        <end position="81"/>
    </location>
</feature>
<reference evidence="2 3" key="1">
    <citation type="journal article" date="2019" name="Sci. Rep.">
        <title>Orb-weaving spider Araneus ventricosus genome elucidates the spidroin gene catalogue.</title>
        <authorList>
            <person name="Kono N."/>
            <person name="Nakamura H."/>
            <person name="Ohtoshi R."/>
            <person name="Moran D.A.P."/>
            <person name="Shinohara A."/>
            <person name="Yoshida Y."/>
            <person name="Fujiwara M."/>
            <person name="Mori M."/>
            <person name="Tomita M."/>
            <person name="Arakawa K."/>
        </authorList>
    </citation>
    <scope>NUCLEOTIDE SEQUENCE [LARGE SCALE GENOMIC DNA]</scope>
</reference>
<name>A0A4Y2C6M6_ARAVE</name>
<dbReference type="AlphaFoldDB" id="A0A4Y2C6M6"/>
<evidence type="ECO:0000256" key="1">
    <source>
        <dbReference type="SAM" id="MobiDB-lite"/>
    </source>
</evidence>